<evidence type="ECO:0000313" key="11">
    <source>
        <dbReference type="Proteomes" id="UP000245207"/>
    </source>
</evidence>
<name>A0A2U1L0Z6_ARTAN</name>
<dbReference type="Pfam" id="PF14416">
    <property type="entry name" value="PMR5N"/>
    <property type="match status" value="1"/>
</dbReference>
<keyword evidence="7" id="KW-0732">Signal</keyword>
<keyword evidence="11" id="KW-1185">Reference proteome</keyword>
<comment type="similarity">
    <text evidence="2">Belongs to the PC-esterase family. TBL subfamily.</text>
</comment>
<dbReference type="PANTHER" id="PTHR32285:SF30">
    <property type="entry name" value="PROTEIN TRICHOME BIREFRINGENCE-LIKE 42"/>
    <property type="match status" value="1"/>
</dbReference>
<dbReference type="InterPro" id="IPR026057">
    <property type="entry name" value="TBL_C"/>
</dbReference>
<dbReference type="PANTHER" id="PTHR32285">
    <property type="entry name" value="PROTEIN TRICHOME BIREFRINGENCE-LIKE 9-RELATED"/>
    <property type="match status" value="1"/>
</dbReference>
<dbReference type="AlphaFoldDB" id="A0A2U1L0Z6"/>
<dbReference type="InterPro" id="IPR029962">
    <property type="entry name" value="TBL"/>
</dbReference>
<dbReference type="GO" id="GO:0005794">
    <property type="term" value="C:Golgi apparatus"/>
    <property type="evidence" value="ECO:0007669"/>
    <property type="project" value="TreeGrafter"/>
</dbReference>
<keyword evidence="5" id="KW-1133">Transmembrane helix</keyword>
<gene>
    <name evidence="10" type="ORF">CTI12_AA542670</name>
</gene>
<evidence type="ECO:0000256" key="5">
    <source>
        <dbReference type="ARBA" id="ARBA00022989"/>
    </source>
</evidence>
<evidence type="ECO:0000313" key="10">
    <source>
        <dbReference type="EMBL" id="PWA42655.1"/>
    </source>
</evidence>
<evidence type="ECO:0000256" key="6">
    <source>
        <dbReference type="ARBA" id="ARBA00023136"/>
    </source>
</evidence>
<reference evidence="10 11" key="1">
    <citation type="journal article" date="2018" name="Mol. Plant">
        <title>The genome of Artemisia annua provides insight into the evolution of Asteraceae family and artemisinin biosynthesis.</title>
        <authorList>
            <person name="Shen Q."/>
            <person name="Zhang L."/>
            <person name="Liao Z."/>
            <person name="Wang S."/>
            <person name="Yan T."/>
            <person name="Shi P."/>
            <person name="Liu M."/>
            <person name="Fu X."/>
            <person name="Pan Q."/>
            <person name="Wang Y."/>
            <person name="Lv Z."/>
            <person name="Lu X."/>
            <person name="Zhang F."/>
            <person name="Jiang W."/>
            <person name="Ma Y."/>
            <person name="Chen M."/>
            <person name="Hao X."/>
            <person name="Li L."/>
            <person name="Tang Y."/>
            <person name="Lv G."/>
            <person name="Zhou Y."/>
            <person name="Sun X."/>
            <person name="Brodelius P.E."/>
            <person name="Rose J.K.C."/>
            <person name="Tang K."/>
        </authorList>
    </citation>
    <scope>NUCLEOTIDE SEQUENCE [LARGE SCALE GENOMIC DNA]</scope>
    <source>
        <strain evidence="11">cv. Huhao1</strain>
        <tissue evidence="10">Leaf</tissue>
    </source>
</reference>
<dbReference type="EMBL" id="PKPP01012269">
    <property type="protein sequence ID" value="PWA42655.1"/>
    <property type="molecule type" value="Genomic_DNA"/>
</dbReference>
<feature type="domain" description="Trichome birefringence-like C-terminal" evidence="8">
    <location>
        <begin position="82"/>
        <end position="345"/>
    </location>
</feature>
<evidence type="ECO:0000256" key="7">
    <source>
        <dbReference type="SAM" id="SignalP"/>
    </source>
</evidence>
<evidence type="ECO:0000256" key="4">
    <source>
        <dbReference type="ARBA" id="ARBA00022968"/>
    </source>
</evidence>
<evidence type="ECO:0000256" key="3">
    <source>
        <dbReference type="ARBA" id="ARBA00022692"/>
    </source>
</evidence>
<dbReference type="Pfam" id="PF13839">
    <property type="entry name" value="PC-Esterase"/>
    <property type="match status" value="1"/>
</dbReference>
<feature type="signal peptide" evidence="7">
    <location>
        <begin position="1"/>
        <end position="18"/>
    </location>
</feature>
<dbReference type="GO" id="GO:0016413">
    <property type="term" value="F:O-acetyltransferase activity"/>
    <property type="evidence" value="ECO:0007669"/>
    <property type="project" value="InterPro"/>
</dbReference>
<dbReference type="InterPro" id="IPR025846">
    <property type="entry name" value="TBL_N"/>
</dbReference>
<dbReference type="OrthoDB" id="630188at2759"/>
<evidence type="ECO:0000256" key="2">
    <source>
        <dbReference type="ARBA" id="ARBA00007727"/>
    </source>
</evidence>
<feature type="chain" id="PRO_5015694871" evidence="7">
    <location>
        <begin position="19"/>
        <end position="350"/>
    </location>
</feature>
<dbReference type="GO" id="GO:0016020">
    <property type="term" value="C:membrane"/>
    <property type="evidence" value="ECO:0007669"/>
    <property type="project" value="UniProtKB-SubCell"/>
</dbReference>
<comment type="subcellular location">
    <subcellularLocation>
        <location evidence="1">Membrane</location>
        <topology evidence="1">Single-pass membrane protein</topology>
    </subcellularLocation>
</comment>
<keyword evidence="3" id="KW-0812">Transmembrane</keyword>
<comment type="caution">
    <text evidence="10">The sequence shown here is derived from an EMBL/GenBank/DDBJ whole genome shotgun (WGS) entry which is preliminary data.</text>
</comment>
<keyword evidence="4" id="KW-0735">Signal-anchor</keyword>
<sequence>MSVWTLCFLLFYVVTTRGDATNGDEIKCDLFKGSWVWDESKTYPLYKGSECPFINPGLNCQKNGRPDNMYLNFRWQPHACSLPRFDGEDFLKRNREKKIMFVGDSLSSNQWQSLACMLNNPDQRYSPSLAHQGSFSTIFFPEHGVTIMYLKNGFLVDLVIEEKGQRVLRLDSISRGSKWKEADILIFNSYHWWLHGGPLKTWDYYRVGERLYRDMPLMDAYKIAMTTWARWVDSNINHKKTRVFFQGISAAHYEGKDWGAPSAGNCNGQTEPIPGSNYPGTRYTAEQVVTDVIAKMKNPAYLLDITLLTQLRKDGHPSKYAGGALDCSHWCLAGVPDTWNQILYTILLKD</sequence>
<organism evidence="10 11">
    <name type="scientific">Artemisia annua</name>
    <name type="common">Sweet wormwood</name>
    <dbReference type="NCBI Taxonomy" id="35608"/>
    <lineage>
        <taxon>Eukaryota</taxon>
        <taxon>Viridiplantae</taxon>
        <taxon>Streptophyta</taxon>
        <taxon>Embryophyta</taxon>
        <taxon>Tracheophyta</taxon>
        <taxon>Spermatophyta</taxon>
        <taxon>Magnoliopsida</taxon>
        <taxon>eudicotyledons</taxon>
        <taxon>Gunneridae</taxon>
        <taxon>Pentapetalae</taxon>
        <taxon>asterids</taxon>
        <taxon>campanulids</taxon>
        <taxon>Asterales</taxon>
        <taxon>Asteraceae</taxon>
        <taxon>Asteroideae</taxon>
        <taxon>Anthemideae</taxon>
        <taxon>Artemisiinae</taxon>
        <taxon>Artemisia</taxon>
    </lineage>
</organism>
<accession>A0A2U1L0Z6</accession>
<evidence type="ECO:0000259" key="9">
    <source>
        <dbReference type="Pfam" id="PF14416"/>
    </source>
</evidence>
<dbReference type="Proteomes" id="UP000245207">
    <property type="component" value="Unassembled WGS sequence"/>
</dbReference>
<feature type="domain" description="Trichome birefringence-like N-terminal" evidence="9">
    <location>
        <begin position="27"/>
        <end position="81"/>
    </location>
</feature>
<evidence type="ECO:0000256" key="1">
    <source>
        <dbReference type="ARBA" id="ARBA00004167"/>
    </source>
</evidence>
<proteinExistence type="inferred from homology"/>
<evidence type="ECO:0000259" key="8">
    <source>
        <dbReference type="Pfam" id="PF13839"/>
    </source>
</evidence>
<keyword evidence="6" id="KW-0472">Membrane</keyword>
<protein>
    <submittedName>
        <fullName evidence="10">PMR5 N-terminal domain, PC-Esterase</fullName>
    </submittedName>
</protein>